<dbReference type="InterPro" id="IPR036361">
    <property type="entry name" value="SAP_dom_sf"/>
</dbReference>
<evidence type="ECO:0000256" key="3">
    <source>
        <dbReference type="ARBA" id="ARBA00023242"/>
    </source>
</evidence>
<proteinExistence type="predicted"/>
<gene>
    <name evidence="6" type="ORF">OCBIM_22000915mg</name>
</gene>
<keyword evidence="3" id="KW-0539">Nucleus</keyword>
<comment type="subcellular location">
    <subcellularLocation>
        <location evidence="1">Nucleus</location>
    </subcellularLocation>
</comment>
<dbReference type="GO" id="GO:0006357">
    <property type="term" value="P:regulation of transcription by RNA polymerase II"/>
    <property type="evidence" value="ECO:0007669"/>
    <property type="project" value="TreeGrafter"/>
</dbReference>
<name>A0A0L8G3F5_OCTBM</name>
<accession>A0A0L8G3F5</accession>
<dbReference type="PROSITE" id="PS50800">
    <property type="entry name" value="SAP"/>
    <property type="match status" value="1"/>
</dbReference>
<dbReference type="InterPro" id="IPR051738">
    <property type="entry name" value="SAF_Modulators"/>
</dbReference>
<dbReference type="GO" id="GO:0050684">
    <property type="term" value="P:regulation of mRNA processing"/>
    <property type="evidence" value="ECO:0007669"/>
    <property type="project" value="TreeGrafter"/>
</dbReference>
<dbReference type="GO" id="GO:0005634">
    <property type="term" value="C:nucleus"/>
    <property type="evidence" value="ECO:0007669"/>
    <property type="project" value="UniProtKB-SubCell"/>
</dbReference>
<dbReference type="PANTHER" id="PTHR15683">
    <property type="entry name" value="SCAFFOLD ATTACHMENT FACTOR B-RELATED"/>
    <property type="match status" value="1"/>
</dbReference>
<evidence type="ECO:0000256" key="4">
    <source>
        <dbReference type="SAM" id="MobiDB-lite"/>
    </source>
</evidence>
<evidence type="ECO:0000256" key="1">
    <source>
        <dbReference type="ARBA" id="ARBA00004123"/>
    </source>
</evidence>
<dbReference type="Pfam" id="PF02037">
    <property type="entry name" value="SAP"/>
    <property type="match status" value="1"/>
</dbReference>
<dbReference type="SMART" id="SM00513">
    <property type="entry name" value="SAP"/>
    <property type="match status" value="1"/>
</dbReference>
<evidence type="ECO:0000256" key="2">
    <source>
        <dbReference type="ARBA" id="ARBA00022884"/>
    </source>
</evidence>
<evidence type="ECO:0000313" key="6">
    <source>
        <dbReference type="EMBL" id="KOF71551.1"/>
    </source>
</evidence>
<dbReference type="InterPro" id="IPR003034">
    <property type="entry name" value="SAP_dom"/>
</dbReference>
<dbReference type="SUPFAM" id="SSF68906">
    <property type="entry name" value="SAP domain"/>
    <property type="match status" value="1"/>
</dbReference>
<dbReference type="GO" id="GO:0043565">
    <property type="term" value="F:sequence-specific DNA binding"/>
    <property type="evidence" value="ECO:0007669"/>
    <property type="project" value="TreeGrafter"/>
</dbReference>
<evidence type="ECO:0000259" key="5">
    <source>
        <dbReference type="PROSITE" id="PS50800"/>
    </source>
</evidence>
<sequence length="226" mass="25018">MASASGEISSGKLTDLRVVDLRSELEKRGLDKTGVKAVLLERLEKALKCEEESRKNTKGSEEKSDVAALVKIDTHSEEKNLEENQSTEDIKNEHTTDNMDEKESETSNVALTDVFLNTSNSNGYSLLSDKTSVEDLTEDRLLSSDTKPSDMLTDNTLDKDQFKEELPISLDTDKDTGTVLQEQSDDALKDTTVLWFLSPKLPKKETTKPIGICGSVVFLQISLINS</sequence>
<protein>
    <recommendedName>
        <fullName evidence="5">SAP domain-containing protein</fullName>
    </recommendedName>
</protein>
<dbReference type="GO" id="GO:0003723">
    <property type="term" value="F:RNA binding"/>
    <property type="evidence" value="ECO:0007669"/>
    <property type="project" value="UniProtKB-KW"/>
</dbReference>
<feature type="domain" description="SAP" evidence="5">
    <location>
        <begin position="13"/>
        <end position="47"/>
    </location>
</feature>
<dbReference type="AlphaFoldDB" id="A0A0L8G3F5"/>
<dbReference type="PANTHER" id="PTHR15683:SF8">
    <property type="entry name" value="SCAFFOLD ATTACHMENT FACTOR B, ISOFORM B"/>
    <property type="match status" value="1"/>
</dbReference>
<reference evidence="6" key="1">
    <citation type="submission" date="2015-07" db="EMBL/GenBank/DDBJ databases">
        <title>MeaNS - Measles Nucleotide Surveillance Program.</title>
        <authorList>
            <person name="Tran T."/>
            <person name="Druce J."/>
        </authorList>
    </citation>
    <scope>NUCLEOTIDE SEQUENCE</scope>
    <source>
        <strain evidence="6">UCB-OBI-ISO-001</strain>
        <tissue evidence="6">Gonad</tissue>
    </source>
</reference>
<dbReference type="Gene3D" id="1.10.720.30">
    <property type="entry name" value="SAP domain"/>
    <property type="match status" value="1"/>
</dbReference>
<dbReference type="EMBL" id="KQ424114">
    <property type="protein sequence ID" value="KOF71551.1"/>
    <property type="molecule type" value="Genomic_DNA"/>
</dbReference>
<dbReference type="KEGG" id="obi:106879423"/>
<organism evidence="6">
    <name type="scientific">Octopus bimaculoides</name>
    <name type="common">California two-spotted octopus</name>
    <dbReference type="NCBI Taxonomy" id="37653"/>
    <lineage>
        <taxon>Eukaryota</taxon>
        <taxon>Metazoa</taxon>
        <taxon>Spiralia</taxon>
        <taxon>Lophotrochozoa</taxon>
        <taxon>Mollusca</taxon>
        <taxon>Cephalopoda</taxon>
        <taxon>Coleoidea</taxon>
        <taxon>Octopodiformes</taxon>
        <taxon>Octopoda</taxon>
        <taxon>Incirrata</taxon>
        <taxon>Octopodidae</taxon>
        <taxon>Octopus</taxon>
    </lineage>
</organism>
<dbReference type="OrthoDB" id="79455at2759"/>
<feature type="region of interest" description="Disordered" evidence="4">
    <location>
        <begin position="73"/>
        <end position="105"/>
    </location>
</feature>
<keyword evidence="2" id="KW-0694">RNA-binding</keyword>